<gene>
    <name evidence="3" type="ORF">BABINDRAFT_158958</name>
</gene>
<feature type="transmembrane region" description="Helical" evidence="2">
    <location>
        <begin position="294"/>
        <end position="315"/>
    </location>
</feature>
<keyword evidence="2" id="KW-0472">Membrane</keyword>
<dbReference type="RefSeq" id="XP_018987666.1">
    <property type="nucleotide sequence ID" value="XM_019127378.1"/>
</dbReference>
<sequence>MSKVLENKLKQELKEIAISLGLPAKTNNTKGQLLEMIKDHFLEHEHFSEDSRYAAFFPIAESETVVIAVEELASEDEDNGKTDTGKNVGDEAEDEEDADYVPSADLTTKIADPLIDLQEQLVSYLYKTTDKLGITATKYSDCVRSHLSEVVNLTMAQIGLEFLIFWKEFIPLIRLDEIEAFHNVRFNPEFVGDLKVVDFTEFFTLKSVYILSSWATLSILLPLVLSYYVNFTTRHGKRSYTFDPFTFNVFRFFLFLAGLQRIVFNFGDLTLLDSFETCELANYGILALNNFGQFLGTLGGLPSASSAGLILITLYSQFSS</sequence>
<evidence type="ECO:0000256" key="2">
    <source>
        <dbReference type="SAM" id="Phobius"/>
    </source>
</evidence>
<organism evidence="3 4">
    <name type="scientific">Babjeviella inositovora NRRL Y-12698</name>
    <dbReference type="NCBI Taxonomy" id="984486"/>
    <lineage>
        <taxon>Eukaryota</taxon>
        <taxon>Fungi</taxon>
        <taxon>Dikarya</taxon>
        <taxon>Ascomycota</taxon>
        <taxon>Saccharomycotina</taxon>
        <taxon>Pichiomycetes</taxon>
        <taxon>Serinales incertae sedis</taxon>
        <taxon>Babjeviella</taxon>
    </lineage>
</organism>
<feature type="region of interest" description="Disordered" evidence="1">
    <location>
        <begin position="72"/>
        <end position="102"/>
    </location>
</feature>
<dbReference type="Proteomes" id="UP000094336">
    <property type="component" value="Unassembled WGS sequence"/>
</dbReference>
<evidence type="ECO:0000313" key="3">
    <source>
        <dbReference type="EMBL" id="ODQ82338.1"/>
    </source>
</evidence>
<feature type="transmembrane region" description="Helical" evidence="2">
    <location>
        <begin position="249"/>
        <end position="267"/>
    </location>
</feature>
<feature type="compositionally biased region" description="Acidic residues" evidence="1">
    <location>
        <begin position="90"/>
        <end position="99"/>
    </location>
</feature>
<dbReference type="PANTHER" id="PTHR41807">
    <property type="entry name" value="GLUTATHIONE TRANSFERASE 3"/>
    <property type="match status" value="1"/>
</dbReference>
<evidence type="ECO:0000256" key="1">
    <source>
        <dbReference type="SAM" id="MobiDB-lite"/>
    </source>
</evidence>
<dbReference type="PANTHER" id="PTHR41807:SF1">
    <property type="entry name" value="GLUTATHIONE TRANSFERASE 3"/>
    <property type="match status" value="1"/>
</dbReference>
<keyword evidence="2" id="KW-0812">Transmembrane</keyword>
<keyword evidence="2" id="KW-1133">Transmembrane helix</keyword>
<protein>
    <submittedName>
        <fullName evidence="3">Uncharacterized protein</fullName>
    </submittedName>
</protein>
<reference evidence="4" key="1">
    <citation type="submission" date="2016-05" db="EMBL/GenBank/DDBJ databases">
        <title>Comparative genomics of biotechnologically important yeasts.</title>
        <authorList>
            <consortium name="DOE Joint Genome Institute"/>
            <person name="Riley R."/>
            <person name="Haridas S."/>
            <person name="Wolfe K.H."/>
            <person name="Lopes M.R."/>
            <person name="Hittinger C.T."/>
            <person name="Goker M."/>
            <person name="Salamov A."/>
            <person name="Wisecaver J."/>
            <person name="Long T.M."/>
            <person name="Aerts A.L."/>
            <person name="Barry K."/>
            <person name="Choi C."/>
            <person name="Clum A."/>
            <person name="Coughlan A.Y."/>
            <person name="Deshpande S."/>
            <person name="Douglass A.P."/>
            <person name="Hanson S.J."/>
            <person name="Klenk H.-P."/>
            <person name="Labutti K."/>
            <person name="Lapidus A."/>
            <person name="Lindquist E."/>
            <person name="Lipzen A."/>
            <person name="Meier-Kolthoff J.P."/>
            <person name="Ohm R.A."/>
            <person name="Otillar R.P."/>
            <person name="Pangilinan J."/>
            <person name="Peng Y."/>
            <person name="Rokas A."/>
            <person name="Rosa C.A."/>
            <person name="Scheuner C."/>
            <person name="Sibirny A.A."/>
            <person name="Slot J.C."/>
            <person name="Stielow J.B."/>
            <person name="Sun H."/>
            <person name="Kurtzman C.P."/>
            <person name="Blackwell M."/>
            <person name="Grigoriev I.V."/>
            <person name="Jeffries T.W."/>
        </authorList>
    </citation>
    <scope>NUCLEOTIDE SEQUENCE [LARGE SCALE GENOMIC DNA]</scope>
    <source>
        <strain evidence="4">NRRL Y-12698</strain>
    </source>
</reference>
<dbReference type="GeneID" id="30145231"/>
<accession>A0A1E3QXD8</accession>
<keyword evidence="4" id="KW-1185">Reference proteome</keyword>
<proteinExistence type="predicted"/>
<name>A0A1E3QXD8_9ASCO</name>
<evidence type="ECO:0000313" key="4">
    <source>
        <dbReference type="Proteomes" id="UP000094336"/>
    </source>
</evidence>
<dbReference type="STRING" id="984486.A0A1E3QXD8"/>
<dbReference type="AlphaFoldDB" id="A0A1E3QXD8"/>
<dbReference type="OrthoDB" id="4034134at2759"/>
<dbReference type="InterPro" id="IPR038872">
    <property type="entry name" value="Put_GTT3"/>
</dbReference>
<dbReference type="EMBL" id="KV454426">
    <property type="protein sequence ID" value="ODQ82338.1"/>
    <property type="molecule type" value="Genomic_DNA"/>
</dbReference>
<feature type="transmembrane region" description="Helical" evidence="2">
    <location>
        <begin position="208"/>
        <end position="229"/>
    </location>
</feature>
<dbReference type="GO" id="GO:0016020">
    <property type="term" value="C:membrane"/>
    <property type="evidence" value="ECO:0007669"/>
    <property type="project" value="TreeGrafter"/>
</dbReference>